<keyword evidence="8" id="KW-0150">Chloroplast</keyword>
<dbReference type="GeneID" id="29999986"/>
<organism evidence="8">
    <name type="scientific">Dermonema virens</name>
    <dbReference type="NCBI Taxonomy" id="1077399"/>
    <lineage>
        <taxon>Eukaryota</taxon>
        <taxon>Rhodophyta</taxon>
        <taxon>Florideophyceae</taxon>
        <taxon>Nemaliophycidae</taxon>
        <taxon>Nemaliales</taxon>
        <taxon>Liagoraceae</taxon>
        <taxon>Dermonema</taxon>
    </lineage>
</organism>
<reference evidence="8" key="2">
    <citation type="submission" date="2016-10" db="EMBL/GenBank/DDBJ databases">
        <authorList>
            <person name="de Groot N.N."/>
        </authorList>
    </citation>
    <scope>NUCLEOTIDE SEQUENCE</scope>
    <source>
        <strain evidence="8">J.0258</strain>
    </source>
</reference>
<keyword evidence="3" id="KW-0547">Nucleotide-binding</keyword>
<gene>
    <name evidence="6 8" type="primary">tilS</name>
    <name evidence="8" type="ORF">BQ776_55</name>
</gene>
<dbReference type="PANTHER" id="PTHR43033:SF1">
    <property type="entry name" value="TRNA(ILE)-LYSIDINE SYNTHASE-RELATED"/>
    <property type="match status" value="1"/>
</dbReference>
<reference evidence="8" key="1">
    <citation type="submission" date="2016-10" db="EMBL/GenBank/DDBJ databases">
        <title>Chloroplast genomes as a tool to resolve red algal phylogenies: a case study in the Nemaliales.</title>
        <authorList>
            <person name="Costa J.F."/>
            <person name="Lin S.M."/>
            <person name="Macaya E.C."/>
            <person name="Fernandez-Garcia C."/>
            <person name="Verbruggen H."/>
        </authorList>
    </citation>
    <scope>NUCLEOTIDE SEQUENCE</scope>
    <source>
        <strain evidence="8">J.0258</strain>
    </source>
</reference>
<dbReference type="SUPFAM" id="SSF82829">
    <property type="entry name" value="MesJ substrate recognition domain-like"/>
    <property type="match status" value="1"/>
</dbReference>
<protein>
    <recommendedName>
        <fullName evidence="6">tRNA(Ile)-lysidine synthase, chloroplastic</fullName>
        <ecNumber evidence="6">6.3.4.19</ecNumber>
    </recommendedName>
    <alternativeName>
        <fullName evidence="6">tRNA(Ile)-2-lysyl-cytidine synthase</fullName>
    </alternativeName>
    <alternativeName>
        <fullName evidence="6">tRNA(Ile)-lysidine synthetase</fullName>
    </alternativeName>
</protein>
<proteinExistence type="inferred from homology"/>
<dbReference type="InterPro" id="IPR012795">
    <property type="entry name" value="tRNA_Ile_lys_synt_N"/>
</dbReference>
<dbReference type="PANTHER" id="PTHR43033">
    <property type="entry name" value="TRNA(ILE)-LYSIDINE SYNTHASE-RELATED"/>
    <property type="match status" value="1"/>
</dbReference>
<dbReference type="GO" id="GO:0006400">
    <property type="term" value="P:tRNA modification"/>
    <property type="evidence" value="ECO:0007669"/>
    <property type="project" value="UniProtKB-UniRule"/>
</dbReference>
<dbReference type="InterPro" id="IPR011063">
    <property type="entry name" value="TilS/TtcA_N"/>
</dbReference>
<geneLocation type="chloroplast" evidence="8"/>
<dbReference type="Pfam" id="PF01171">
    <property type="entry name" value="ATP_bind_3"/>
    <property type="match status" value="1"/>
</dbReference>
<comment type="caution">
    <text evidence="6">Lacks conserved residue(s) required for the propagation of feature annotation.</text>
</comment>
<comment type="subcellular location">
    <subcellularLocation>
        <location evidence="6">Plastid</location>
        <location evidence="6">Chloroplast</location>
    </subcellularLocation>
</comment>
<evidence type="ECO:0000259" key="7">
    <source>
        <dbReference type="Pfam" id="PF01171"/>
    </source>
</evidence>
<evidence type="ECO:0000256" key="3">
    <source>
        <dbReference type="ARBA" id="ARBA00022741"/>
    </source>
</evidence>
<dbReference type="SUPFAM" id="SSF52402">
    <property type="entry name" value="Adenine nucleotide alpha hydrolases-like"/>
    <property type="match status" value="1"/>
</dbReference>
<dbReference type="NCBIfam" id="TIGR02432">
    <property type="entry name" value="lysidine_TilS_N"/>
    <property type="match status" value="1"/>
</dbReference>
<comment type="function">
    <text evidence="6">Ligates lysine onto the cytidine present at position 34 of the AUA codon-specific tRNA(Ile) that contains the anticodon CAU, in an ATP-dependent manner. Cytidine is converted to lysidine, thus changing the amino acid specificity of the tRNA from methionine to isoleucine.</text>
</comment>
<name>A0A1G4NRL0_9FLOR</name>
<dbReference type="CDD" id="cd01992">
    <property type="entry name" value="TilS_N"/>
    <property type="match status" value="1"/>
</dbReference>
<evidence type="ECO:0000256" key="1">
    <source>
        <dbReference type="ARBA" id="ARBA00022598"/>
    </source>
</evidence>
<keyword evidence="2 6" id="KW-0819">tRNA processing</keyword>
<keyword evidence="4" id="KW-0067">ATP-binding</keyword>
<accession>A0A1G4NRL0</accession>
<dbReference type="GO" id="GO:0005524">
    <property type="term" value="F:ATP binding"/>
    <property type="evidence" value="ECO:0007669"/>
    <property type="project" value="UniProtKB-KW"/>
</dbReference>
<feature type="domain" description="tRNA(Ile)-lysidine/2-thiocytidine synthase N-terminal" evidence="7">
    <location>
        <begin position="25"/>
        <end position="202"/>
    </location>
</feature>
<dbReference type="EMBL" id="LT622863">
    <property type="protein sequence ID" value="SCW21290.1"/>
    <property type="molecule type" value="Genomic_DNA"/>
</dbReference>
<evidence type="ECO:0000256" key="5">
    <source>
        <dbReference type="ARBA" id="ARBA00048539"/>
    </source>
</evidence>
<dbReference type="GO" id="GO:0032267">
    <property type="term" value="F:tRNA(Ile)-lysidine synthase activity"/>
    <property type="evidence" value="ECO:0007669"/>
    <property type="project" value="UniProtKB-EC"/>
</dbReference>
<sequence>MCTFLHQKLIHNLCSILDKTSNRSILLALSSGQDSLCLLKLTLDLRRQLNLKIGVIHIDHQCRSDSTHNTKHLLNIIQNVNIESYIYQIKSQNFSEKAFRELRYELFLKTALNNGYNIIATAHTLSDRIETCLFNMIKGGSLDNINSLIPIRHLSINLRLIRPMLNFERSEITWLCRHYYLPTWFDYTNINYNYSRNRIRHEIIPYIKQYYKTNIEKSLSEFVDNISYDSEYLRQNTVKVYLKVRHPELIAINYHLISTEHTSLQRRVLQLFLAQHLNINLSNKVSRDILTSIKIKKTINMKHVSIDFCNKLKWIYIY</sequence>
<dbReference type="AlphaFoldDB" id="A0A1G4NRL0"/>
<dbReference type="InterPro" id="IPR014729">
    <property type="entry name" value="Rossmann-like_a/b/a_fold"/>
</dbReference>
<comment type="similarity">
    <text evidence="6">Belongs to the tRNA(Ile)-lysidine synthase family.</text>
</comment>
<evidence type="ECO:0000256" key="4">
    <source>
        <dbReference type="ARBA" id="ARBA00022840"/>
    </source>
</evidence>
<dbReference type="Gene3D" id="1.20.59.20">
    <property type="match status" value="1"/>
</dbReference>
<dbReference type="InterPro" id="IPR012094">
    <property type="entry name" value="tRNA_Ile_lys_synt"/>
</dbReference>
<keyword evidence="8" id="KW-0934">Plastid</keyword>
<dbReference type="HAMAP" id="MF_01161">
    <property type="entry name" value="tRNA_Ile_lys_synt"/>
    <property type="match status" value="1"/>
</dbReference>
<dbReference type="Gene3D" id="3.40.50.620">
    <property type="entry name" value="HUPs"/>
    <property type="match status" value="1"/>
</dbReference>
<evidence type="ECO:0000313" key="8">
    <source>
        <dbReference type="EMBL" id="SCW21290.1"/>
    </source>
</evidence>
<keyword evidence="1 6" id="KW-0436">Ligase</keyword>
<dbReference type="RefSeq" id="YP_009313036.1">
    <property type="nucleotide sequence ID" value="NC_031655.1"/>
</dbReference>
<dbReference type="EC" id="6.3.4.19" evidence="6"/>
<comment type="catalytic activity">
    <reaction evidence="5 6">
        <text>cytidine(34) in tRNA(Ile2) + L-lysine + ATP = lysidine(34) in tRNA(Ile2) + AMP + diphosphate + H(+)</text>
        <dbReference type="Rhea" id="RHEA:43744"/>
        <dbReference type="Rhea" id="RHEA-COMP:10625"/>
        <dbReference type="Rhea" id="RHEA-COMP:10670"/>
        <dbReference type="ChEBI" id="CHEBI:15378"/>
        <dbReference type="ChEBI" id="CHEBI:30616"/>
        <dbReference type="ChEBI" id="CHEBI:32551"/>
        <dbReference type="ChEBI" id="CHEBI:33019"/>
        <dbReference type="ChEBI" id="CHEBI:82748"/>
        <dbReference type="ChEBI" id="CHEBI:83665"/>
        <dbReference type="ChEBI" id="CHEBI:456215"/>
        <dbReference type="EC" id="6.3.4.19"/>
    </reaction>
</comment>
<dbReference type="GO" id="GO:0009507">
    <property type="term" value="C:chloroplast"/>
    <property type="evidence" value="ECO:0007669"/>
    <property type="project" value="UniProtKB-SubCell"/>
</dbReference>
<evidence type="ECO:0000256" key="6">
    <source>
        <dbReference type="HAMAP-Rule" id="MF_01161"/>
    </source>
</evidence>
<evidence type="ECO:0000256" key="2">
    <source>
        <dbReference type="ARBA" id="ARBA00022694"/>
    </source>
</evidence>